<name>A0ABT1S539_9FIRM</name>
<protein>
    <submittedName>
        <fullName evidence="2">GNAT family N-acetyltransferase</fullName>
    </submittedName>
</protein>
<dbReference type="InterPro" id="IPR039840">
    <property type="entry name" value="NAA80"/>
</dbReference>
<sequence length="161" mass="19155">MSIEKIKPFKECDYESFVNMFNSYFLHDFQIKLQYSKIEQICLDIIERVKKQVVFLDLMKINNKSIGFIVYQIDSSQSDWCQKEGFGFIREVYVNKELRNKGLGRLLVAHVEQTLKDKNIEQIYLTSDNNATFWNQCGYTITHEVGYRNEDPIYIKKLINK</sequence>
<feature type="domain" description="N-acetyltransferase" evidence="1">
    <location>
        <begin position="4"/>
        <end position="160"/>
    </location>
</feature>
<dbReference type="Gene3D" id="3.40.630.30">
    <property type="match status" value="1"/>
</dbReference>
<dbReference type="CDD" id="cd04301">
    <property type="entry name" value="NAT_SF"/>
    <property type="match status" value="1"/>
</dbReference>
<dbReference type="EMBL" id="JANGAC010000001">
    <property type="protein sequence ID" value="MCQ4921583.1"/>
    <property type="molecule type" value="Genomic_DNA"/>
</dbReference>
<evidence type="ECO:0000259" key="1">
    <source>
        <dbReference type="PROSITE" id="PS51186"/>
    </source>
</evidence>
<dbReference type="RefSeq" id="WP_256310103.1">
    <property type="nucleotide sequence ID" value="NZ_JANGAC010000001.1"/>
</dbReference>
<proteinExistence type="predicted"/>
<dbReference type="PROSITE" id="PS51186">
    <property type="entry name" value="GNAT"/>
    <property type="match status" value="1"/>
</dbReference>
<evidence type="ECO:0000313" key="3">
    <source>
        <dbReference type="Proteomes" id="UP001524478"/>
    </source>
</evidence>
<dbReference type="InterPro" id="IPR000182">
    <property type="entry name" value="GNAT_dom"/>
</dbReference>
<evidence type="ECO:0000313" key="2">
    <source>
        <dbReference type="EMBL" id="MCQ4921583.1"/>
    </source>
</evidence>
<gene>
    <name evidence="2" type="ORF">NE686_00675</name>
</gene>
<dbReference type="PANTHER" id="PTHR13538:SF4">
    <property type="entry name" value="N-ALPHA-ACETYLTRANSFERASE 80"/>
    <property type="match status" value="1"/>
</dbReference>
<dbReference type="Pfam" id="PF00583">
    <property type="entry name" value="Acetyltransf_1"/>
    <property type="match status" value="1"/>
</dbReference>
<reference evidence="2 3" key="1">
    <citation type="submission" date="2022-06" db="EMBL/GenBank/DDBJ databases">
        <title>Isolation of gut microbiota from human fecal samples.</title>
        <authorList>
            <person name="Pamer E.G."/>
            <person name="Barat B."/>
            <person name="Waligurski E."/>
            <person name="Medina S."/>
            <person name="Paddock L."/>
            <person name="Mostad J."/>
        </authorList>
    </citation>
    <scope>NUCLEOTIDE SEQUENCE [LARGE SCALE GENOMIC DNA]</scope>
    <source>
        <strain evidence="2 3">DFI.7.95</strain>
    </source>
</reference>
<dbReference type="InterPro" id="IPR016181">
    <property type="entry name" value="Acyl_CoA_acyltransferase"/>
</dbReference>
<accession>A0ABT1S539</accession>
<dbReference type="Proteomes" id="UP001524478">
    <property type="component" value="Unassembled WGS sequence"/>
</dbReference>
<dbReference type="SUPFAM" id="SSF55729">
    <property type="entry name" value="Acyl-CoA N-acyltransferases (Nat)"/>
    <property type="match status" value="1"/>
</dbReference>
<keyword evidence="3" id="KW-1185">Reference proteome</keyword>
<comment type="caution">
    <text evidence="2">The sequence shown here is derived from an EMBL/GenBank/DDBJ whole genome shotgun (WGS) entry which is preliminary data.</text>
</comment>
<organism evidence="2 3">
    <name type="scientific">Tissierella carlieri</name>
    <dbReference type="NCBI Taxonomy" id="689904"/>
    <lineage>
        <taxon>Bacteria</taxon>
        <taxon>Bacillati</taxon>
        <taxon>Bacillota</taxon>
        <taxon>Tissierellia</taxon>
        <taxon>Tissierellales</taxon>
        <taxon>Tissierellaceae</taxon>
        <taxon>Tissierella</taxon>
    </lineage>
</organism>
<dbReference type="PANTHER" id="PTHR13538">
    <property type="entry name" value="N-ACETYLTRANSFERASE 6"/>
    <property type="match status" value="1"/>
</dbReference>